<evidence type="ECO:0000313" key="1">
    <source>
        <dbReference type="EMBL" id="ONI46579.1"/>
    </source>
</evidence>
<gene>
    <name evidence="1" type="ORF">AN640_00695</name>
</gene>
<proteinExistence type="predicted"/>
<evidence type="ECO:0000313" key="2">
    <source>
        <dbReference type="Proteomes" id="UP000188637"/>
    </source>
</evidence>
<reference evidence="1" key="1">
    <citation type="submission" date="2016-08" db="EMBL/GenBank/DDBJ databases">
        <authorList>
            <person name="Ngugi D.K."/>
            <person name="Miyake S."/>
            <person name="Stingl U."/>
        </authorList>
    </citation>
    <scope>NUCLEOTIDE SEQUENCE</scope>
    <source>
        <strain evidence="1">SCG-D08WGA-EpuloA1</strain>
    </source>
</reference>
<accession>A0ACC8XJQ5</accession>
<comment type="caution">
    <text evidence="1">The sequence shown here is derived from an EMBL/GenBank/DDBJ whole genome shotgun (WGS) entry which is preliminary data.</text>
</comment>
<name>A0ACC8XJQ5_9FIRM</name>
<dbReference type="Proteomes" id="UP000188637">
    <property type="component" value="Unassembled WGS sequence"/>
</dbReference>
<organism evidence="1 2">
    <name type="scientific">Candidatus Epulonipiscium fishelsonii</name>
    <dbReference type="NCBI Taxonomy" id="77094"/>
    <lineage>
        <taxon>Bacteria</taxon>
        <taxon>Bacillati</taxon>
        <taxon>Bacillota</taxon>
        <taxon>Clostridia</taxon>
        <taxon>Lachnospirales</taxon>
        <taxon>Lachnospiraceae</taxon>
        <taxon>Candidatus Epulonipiscium</taxon>
    </lineage>
</organism>
<protein>
    <submittedName>
        <fullName evidence="1">Heptaprenyl diphosphate synthase</fullName>
    </submittedName>
</protein>
<keyword evidence="2" id="KW-1185">Reference proteome</keyword>
<dbReference type="EMBL" id="LJHD01000002">
    <property type="protein sequence ID" value="ONI46579.1"/>
    <property type="molecule type" value="Genomic_DNA"/>
</dbReference>
<sequence>MNRTAHLGMMVTLALIFSYIEVLIPIQLPIPGVKLGLANVVIVVVLYKWGIKEAFLVSTIRVILSGFLFGNPMMILYSLAGCTLSIFIMALVYRKNIFSIMGVSILGAIFHNIGQTLVAIIVLESFSIMYYSAILLVSALVTGLIIGILAQQLMKMIV</sequence>